<evidence type="ECO:0000256" key="4">
    <source>
        <dbReference type="HAMAP-Rule" id="MF_00434"/>
    </source>
</evidence>
<dbReference type="CDD" id="cd00488">
    <property type="entry name" value="PCD_DCoH"/>
    <property type="match status" value="1"/>
</dbReference>
<dbReference type="RefSeq" id="WP_313794304.1">
    <property type="nucleotide sequence ID" value="NZ_CP102453.1"/>
</dbReference>
<gene>
    <name evidence="5" type="ORF">NRE15_03895</name>
</gene>
<dbReference type="NCBIfam" id="NF002017">
    <property type="entry name" value="PRK00823.1-2"/>
    <property type="match status" value="1"/>
</dbReference>
<proteinExistence type="inferred from homology"/>
<name>A0ABY5P7T9_9LACT</name>
<accession>A0ABY5P7T9</accession>
<dbReference type="HAMAP" id="MF_00434">
    <property type="entry name" value="Pterin_4_alpha"/>
    <property type="match status" value="1"/>
</dbReference>
<dbReference type="EMBL" id="CP102453">
    <property type="protein sequence ID" value="UUX34802.1"/>
    <property type="molecule type" value="Genomic_DNA"/>
</dbReference>
<dbReference type="GO" id="GO:0008124">
    <property type="term" value="F:4-alpha-hydroxytetrahydrobiopterin dehydratase activity"/>
    <property type="evidence" value="ECO:0007669"/>
    <property type="project" value="UniProtKB-EC"/>
</dbReference>
<evidence type="ECO:0000313" key="6">
    <source>
        <dbReference type="Proteomes" id="UP001315967"/>
    </source>
</evidence>
<evidence type="ECO:0000256" key="1">
    <source>
        <dbReference type="ARBA" id="ARBA00001554"/>
    </source>
</evidence>
<reference evidence="5 6" key="1">
    <citation type="submission" date="2022-08" db="EMBL/GenBank/DDBJ databases">
        <title>Aerococcaceae sp. nov isolated from spoiled eye mask.</title>
        <authorList>
            <person name="Zhou G."/>
            <person name="Xie X.-B."/>
            <person name="Shi Q.-S."/>
            <person name="Wang Y.-S."/>
            <person name="Wen X."/>
            <person name="Peng H."/>
            <person name="Yang X.-J."/>
            <person name="Tao H.-B."/>
            <person name="Huang X.-M."/>
        </authorList>
    </citation>
    <scope>NUCLEOTIDE SEQUENCE [LARGE SCALE GENOMIC DNA]</scope>
    <source>
        <strain evidence="6">DM20194951</strain>
    </source>
</reference>
<dbReference type="InterPro" id="IPR001533">
    <property type="entry name" value="Pterin_deHydtase"/>
</dbReference>
<dbReference type="Proteomes" id="UP001315967">
    <property type="component" value="Chromosome"/>
</dbReference>
<comment type="catalytic activity">
    <reaction evidence="1 4">
        <text>(4aS,6R)-4a-hydroxy-L-erythro-5,6,7,8-tetrahydrobiopterin = (6R)-L-erythro-6,7-dihydrobiopterin + H2O</text>
        <dbReference type="Rhea" id="RHEA:11920"/>
        <dbReference type="ChEBI" id="CHEBI:15377"/>
        <dbReference type="ChEBI" id="CHEBI:15642"/>
        <dbReference type="ChEBI" id="CHEBI:43120"/>
        <dbReference type="EC" id="4.2.1.96"/>
    </reaction>
</comment>
<comment type="similarity">
    <text evidence="2 4">Belongs to the pterin-4-alpha-carbinolamine dehydratase family.</text>
</comment>
<keyword evidence="6" id="KW-1185">Reference proteome</keyword>
<dbReference type="PANTHER" id="PTHR12599">
    <property type="entry name" value="PTERIN-4-ALPHA-CARBINOLAMINE DEHYDRATASE"/>
    <property type="match status" value="1"/>
</dbReference>
<dbReference type="EC" id="4.2.1.96" evidence="4"/>
<organism evidence="5 6">
    <name type="scientific">Fundicoccus culcitae</name>
    <dbReference type="NCBI Taxonomy" id="2969821"/>
    <lineage>
        <taxon>Bacteria</taxon>
        <taxon>Bacillati</taxon>
        <taxon>Bacillota</taxon>
        <taxon>Bacilli</taxon>
        <taxon>Lactobacillales</taxon>
        <taxon>Aerococcaceae</taxon>
        <taxon>Fundicoccus</taxon>
    </lineage>
</organism>
<dbReference type="SUPFAM" id="SSF55248">
    <property type="entry name" value="PCD-like"/>
    <property type="match status" value="1"/>
</dbReference>
<evidence type="ECO:0000256" key="2">
    <source>
        <dbReference type="ARBA" id="ARBA00006472"/>
    </source>
</evidence>
<evidence type="ECO:0000313" key="5">
    <source>
        <dbReference type="EMBL" id="UUX34802.1"/>
    </source>
</evidence>
<dbReference type="Pfam" id="PF01329">
    <property type="entry name" value="Pterin_4a"/>
    <property type="match status" value="1"/>
</dbReference>
<protein>
    <recommendedName>
        <fullName evidence="4">Putative pterin-4-alpha-carbinolamine dehydratase</fullName>
        <shortName evidence="4">PHS</shortName>
        <ecNumber evidence="4">4.2.1.96</ecNumber>
    </recommendedName>
    <alternativeName>
        <fullName evidence="4">4-alpha-hydroxy-tetrahydropterin dehydratase</fullName>
    </alternativeName>
    <alternativeName>
        <fullName evidence="4">Pterin carbinolamine dehydratase</fullName>
        <shortName evidence="4">PCD</shortName>
    </alternativeName>
</protein>
<dbReference type="InterPro" id="IPR036428">
    <property type="entry name" value="PCD_sf"/>
</dbReference>
<keyword evidence="3 4" id="KW-0456">Lyase</keyword>
<dbReference type="Gene3D" id="3.30.1360.20">
    <property type="entry name" value="Transcriptional coactivator/pterin dehydratase"/>
    <property type="match status" value="1"/>
</dbReference>
<sequence>MSKNKALNSEEIQTNMQGLTDWTLENDKKLTKAYKFKNFKEALAFTNKVGEIAEAEKHHPDIQLSYGKVVINQETHEGDGLTEKDFTLAQKIDQIEMP</sequence>
<dbReference type="PANTHER" id="PTHR12599:SF0">
    <property type="entry name" value="PTERIN-4-ALPHA-CARBINOLAMINE DEHYDRATASE"/>
    <property type="match status" value="1"/>
</dbReference>
<evidence type="ECO:0000256" key="3">
    <source>
        <dbReference type="ARBA" id="ARBA00023239"/>
    </source>
</evidence>